<keyword evidence="4 7" id="KW-0812">Transmembrane</keyword>
<accession>A0A7Y9S1A1</accession>
<dbReference type="GO" id="GO:0005886">
    <property type="term" value="C:plasma membrane"/>
    <property type="evidence" value="ECO:0007669"/>
    <property type="project" value="UniProtKB-SubCell"/>
</dbReference>
<keyword evidence="3" id="KW-1003">Cell membrane</keyword>
<dbReference type="SUPFAM" id="SSF103473">
    <property type="entry name" value="MFS general substrate transporter"/>
    <property type="match status" value="1"/>
</dbReference>
<dbReference type="InterPro" id="IPR050171">
    <property type="entry name" value="MFS_Transporters"/>
</dbReference>
<dbReference type="InterPro" id="IPR020846">
    <property type="entry name" value="MFS_dom"/>
</dbReference>
<feature type="transmembrane region" description="Helical" evidence="7">
    <location>
        <begin position="285"/>
        <end position="305"/>
    </location>
</feature>
<evidence type="ECO:0000256" key="7">
    <source>
        <dbReference type="SAM" id="Phobius"/>
    </source>
</evidence>
<dbReference type="PROSITE" id="PS50850">
    <property type="entry name" value="MFS"/>
    <property type="match status" value="1"/>
</dbReference>
<dbReference type="EMBL" id="JACCAA010000001">
    <property type="protein sequence ID" value="NYG59134.1"/>
    <property type="molecule type" value="Genomic_DNA"/>
</dbReference>
<sequence>MKATQPNPPTPGQFALRSVAFEAFGPTIVNSIGHGAVLPVLALHAGDLGAGVELAALIVALLGVGQLVTSLPAGALVARIGERRMLVGCGLVDVVAMLIAWQAPSTTLLALAVLLSGATWTGFMLARQGFLIEAVPPTHRARAMSTLGASHRVGLFIGPLIGAGVIHLWGIPAVFVLAAATSLIAAVMASMMRDLGHESRQEQRAEGHASVRKVLLAHRRTLLTLGVAVIVIGASRSVRGTLLPLWSDHIGLNGTETSLIFAVAAAVDIVFFVPGGWLMDKRGRAIVAVPVVLAVAIGAILLPLATNELAVLGVAVLIAAGNGLGSGIVMTIGADTAPVLGRSQFLGGWRLCGDIGNTGGPLVISAVAAFAPLAAASVTFGVLALVGAAWVGFWTRRLDADRASSG</sequence>
<proteinExistence type="predicted"/>
<evidence type="ECO:0000256" key="1">
    <source>
        <dbReference type="ARBA" id="ARBA00004651"/>
    </source>
</evidence>
<dbReference type="Pfam" id="PF07690">
    <property type="entry name" value="MFS_1"/>
    <property type="match status" value="1"/>
</dbReference>
<organism evidence="9 10">
    <name type="scientific">Nocardioides daedukensis</name>
    <dbReference type="NCBI Taxonomy" id="634462"/>
    <lineage>
        <taxon>Bacteria</taxon>
        <taxon>Bacillati</taxon>
        <taxon>Actinomycetota</taxon>
        <taxon>Actinomycetes</taxon>
        <taxon>Propionibacteriales</taxon>
        <taxon>Nocardioidaceae</taxon>
        <taxon>Nocardioides</taxon>
    </lineage>
</organism>
<evidence type="ECO:0000313" key="10">
    <source>
        <dbReference type="Proteomes" id="UP000540656"/>
    </source>
</evidence>
<evidence type="ECO:0000256" key="3">
    <source>
        <dbReference type="ARBA" id="ARBA00022475"/>
    </source>
</evidence>
<dbReference type="CDD" id="cd17325">
    <property type="entry name" value="MFS_MdtG_SLC18_like"/>
    <property type="match status" value="1"/>
</dbReference>
<feature type="transmembrane region" description="Helical" evidence="7">
    <location>
        <begin position="175"/>
        <end position="192"/>
    </location>
</feature>
<dbReference type="AlphaFoldDB" id="A0A7Y9S1A1"/>
<comment type="subcellular location">
    <subcellularLocation>
        <location evidence="1">Cell membrane</location>
        <topology evidence="1">Multi-pass membrane protein</topology>
    </subcellularLocation>
</comment>
<feature type="transmembrane region" description="Helical" evidence="7">
    <location>
        <begin position="311"/>
        <end position="341"/>
    </location>
</feature>
<name>A0A7Y9S1A1_9ACTN</name>
<feature type="transmembrane region" description="Helical" evidence="7">
    <location>
        <begin position="258"/>
        <end position="278"/>
    </location>
</feature>
<feature type="domain" description="Major facilitator superfamily (MFS) profile" evidence="8">
    <location>
        <begin position="19"/>
        <end position="399"/>
    </location>
</feature>
<feature type="transmembrane region" description="Helical" evidence="7">
    <location>
        <begin position="221"/>
        <end position="238"/>
    </location>
</feature>
<feature type="transmembrane region" description="Helical" evidence="7">
    <location>
        <begin position="54"/>
        <end position="78"/>
    </location>
</feature>
<keyword evidence="10" id="KW-1185">Reference proteome</keyword>
<keyword evidence="5 7" id="KW-1133">Transmembrane helix</keyword>
<evidence type="ECO:0000313" key="9">
    <source>
        <dbReference type="EMBL" id="NYG59134.1"/>
    </source>
</evidence>
<gene>
    <name evidence="9" type="ORF">BJ980_002057</name>
</gene>
<feature type="transmembrane region" description="Helical" evidence="7">
    <location>
        <begin position="109"/>
        <end position="132"/>
    </location>
</feature>
<keyword evidence="2" id="KW-0813">Transport</keyword>
<dbReference type="Proteomes" id="UP000540656">
    <property type="component" value="Unassembled WGS sequence"/>
</dbReference>
<dbReference type="InterPro" id="IPR011701">
    <property type="entry name" value="MFS"/>
</dbReference>
<dbReference type="InterPro" id="IPR036259">
    <property type="entry name" value="MFS_trans_sf"/>
</dbReference>
<comment type="caution">
    <text evidence="9">The sequence shown here is derived from an EMBL/GenBank/DDBJ whole genome shotgun (WGS) entry which is preliminary data.</text>
</comment>
<evidence type="ECO:0000259" key="8">
    <source>
        <dbReference type="PROSITE" id="PS50850"/>
    </source>
</evidence>
<dbReference type="PANTHER" id="PTHR23517">
    <property type="entry name" value="RESISTANCE PROTEIN MDTM, PUTATIVE-RELATED-RELATED"/>
    <property type="match status" value="1"/>
</dbReference>
<evidence type="ECO:0000256" key="5">
    <source>
        <dbReference type="ARBA" id="ARBA00022989"/>
    </source>
</evidence>
<dbReference type="GO" id="GO:0022857">
    <property type="term" value="F:transmembrane transporter activity"/>
    <property type="evidence" value="ECO:0007669"/>
    <property type="project" value="InterPro"/>
</dbReference>
<reference evidence="9 10" key="1">
    <citation type="submission" date="2020-07" db="EMBL/GenBank/DDBJ databases">
        <title>Sequencing the genomes of 1000 actinobacteria strains.</title>
        <authorList>
            <person name="Klenk H.-P."/>
        </authorList>
    </citation>
    <scope>NUCLEOTIDE SEQUENCE [LARGE SCALE GENOMIC DNA]</scope>
    <source>
        <strain evidence="9 10">DSM 23819</strain>
    </source>
</reference>
<evidence type="ECO:0000256" key="2">
    <source>
        <dbReference type="ARBA" id="ARBA00022448"/>
    </source>
</evidence>
<feature type="transmembrane region" description="Helical" evidence="7">
    <location>
        <begin position="362"/>
        <end position="391"/>
    </location>
</feature>
<evidence type="ECO:0000256" key="4">
    <source>
        <dbReference type="ARBA" id="ARBA00022692"/>
    </source>
</evidence>
<evidence type="ECO:0000256" key="6">
    <source>
        <dbReference type="ARBA" id="ARBA00023136"/>
    </source>
</evidence>
<keyword evidence="6 7" id="KW-0472">Membrane</keyword>
<dbReference type="Gene3D" id="1.20.1250.20">
    <property type="entry name" value="MFS general substrate transporter like domains"/>
    <property type="match status" value="2"/>
</dbReference>
<dbReference type="RefSeq" id="WP_179502217.1">
    <property type="nucleotide sequence ID" value="NZ_JACCAA010000001.1"/>
</dbReference>
<protein>
    <submittedName>
        <fullName evidence="9">MFS family permease</fullName>
    </submittedName>
</protein>